<dbReference type="Proteomes" id="UP001594351">
    <property type="component" value="Unassembled WGS sequence"/>
</dbReference>
<dbReference type="PANTHER" id="PTHR30296">
    <property type="entry name" value="UNCHARACTERIZED PROTEIN YKGE"/>
    <property type="match status" value="1"/>
</dbReference>
<evidence type="ECO:0000259" key="1">
    <source>
        <dbReference type="Pfam" id="PF02754"/>
    </source>
</evidence>
<proteinExistence type="predicted"/>
<dbReference type="EMBL" id="JBHPBY010000434">
    <property type="protein sequence ID" value="MFC1853156.1"/>
    <property type="molecule type" value="Genomic_DNA"/>
</dbReference>
<dbReference type="InterPro" id="IPR004017">
    <property type="entry name" value="Cys_rich_dom"/>
</dbReference>
<dbReference type="PANTHER" id="PTHR30296:SF0">
    <property type="entry name" value="LACTATE UTILIZATION PROTEIN A"/>
    <property type="match status" value="1"/>
</dbReference>
<accession>A0ABV6Z475</accession>
<evidence type="ECO:0000313" key="2">
    <source>
        <dbReference type="EMBL" id="MFC1853156.1"/>
    </source>
</evidence>
<name>A0ABV6Z475_UNCC1</name>
<keyword evidence="3" id="KW-1185">Reference proteome</keyword>
<gene>
    <name evidence="2" type="ORF">ACFL27_23405</name>
</gene>
<evidence type="ECO:0000313" key="3">
    <source>
        <dbReference type="Proteomes" id="UP001594351"/>
    </source>
</evidence>
<protein>
    <submittedName>
        <fullName evidence="2">(Fe-S)-binding protein</fullName>
    </submittedName>
</protein>
<comment type="caution">
    <text evidence="2">The sequence shown here is derived from an EMBL/GenBank/DDBJ whole genome shotgun (WGS) entry which is preliminary data.</text>
</comment>
<dbReference type="Pfam" id="PF02754">
    <property type="entry name" value="CCG"/>
    <property type="match status" value="2"/>
</dbReference>
<sequence>MKQSLLQQAEVFQDPITLFVPCLVDQFFPEVAISTLKILKFLGYNVIYPSKQTCCGQPAFNAGYREEASKLAQHFLTTFKDAGIIVCPSGSCVGMVRYHYQTLTLPEKYQKIHQALKENIFEFSEFLFQQRVSAAITGSFPYTVNYHHSCHSLRELGLKEEPLSILRNLHDINLIEIPQAQEECCGFGGTFSVSFPALATAMVYQKVRALADTNADFVVANDVSCLMHLEGALHRLQKKIVPLHLATLLTRAMHLD</sequence>
<feature type="domain" description="Cysteine-rich" evidence="1">
    <location>
        <begin position="144"/>
        <end position="229"/>
    </location>
</feature>
<reference evidence="2 3" key="1">
    <citation type="submission" date="2024-09" db="EMBL/GenBank/DDBJ databases">
        <title>Laminarin stimulates single cell rates of sulfate reduction while oxygen inhibits transcriptomic activity in coastal marine sediment.</title>
        <authorList>
            <person name="Lindsay M."/>
            <person name="Orcutt B."/>
            <person name="Emerson D."/>
            <person name="Stepanauskas R."/>
            <person name="D'Angelo T."/>
        </authorList>
    </citation>
    <scope>NUCLEOTIDE SEQUENCE [LARGE SCALE GENOMIC DNA]</scope>
    <source>
        <strain evidence="2">SAG AM-311-K15</strain>
    </source>
</reference>
<organism evidence="2 3">
    <name type="scientific">candidate division CSSED10-310 bacterium</name>
    <dbReference type="NCBI Taxonomy" id="2855610"/>
    <lineage>
        <taxon>Bacteria</taxon>
        <taxon>Bacteria division CSSED10-310</taxon>
    </lineage>
</organism>
<feature type="domain" description="Cysteine-rich" evidence="1">
    <location>
        <begin position="16"/>
        <end position="96"/>
    </location>
</feature>